<dbReference type="EMBL" id="JADBEO010000004">
    <property type="protein sequence ID" value="MDR4305557.1"/>
    <property type="molecule type" value="Genomic_DNA"/>
</dbReference>
<dbReference type="InterPro" id="IPR028087">
    <property type="entry name" value="Tad_N"/>
</dbReference>
<keyword evidence="3" id="KW-1185">Reference proteome</keyword>
<comment type="caution">
    <text evidence="2">The sequence shown here is derived from an EMBL/GenBank/DDBJ whole genome shotgun (WGS) entry which is preliminary data.</text>
</comment>
<dbReference type="InterPro" id="IPR036465">
    <property type="entry name" value="vWFA_dom_sf"/>
</dbReference>
<sequence>MNGSVSWLRPLGRRALSDQRGAVALLLGLLLLPLIGALGLAIDFGNIMTVRTKAQMAADAAALQATGVARDLIKSGDGSVTASNAAIADAKTRAKALFDAHARQLGIKDYTVTVTVTRTGQDLSATADFAVRSPNFLSKYFGFSAFRAVGAATSNASLPIYSDVYLALDISQSMGIASTQAGMNTLYNARARKTDGTTAATKCVFGCHTVEGGMAESNSTVAKRYGVQLRIDVLREAVKEMITTASEDSNSAPIYRLALYTMGMNTAYTNSKLIELSAPSDNFTTLSTIANTIDLGPAPGNGSSDSYINENLKDFAKVVPKSEDGASQDKSKKYAFIITDGVRDIQSSSQCVKSGNRCVSEVSSTSCEDMKKNGVTVGVLYTTYAPINPINPDDKDWYQIQVVNTGVAAKIQPALKACASDGWFYEASDAAGIQAAMTKMFAQTTSAPSLVN</sequence>
<dbReference type="Gene3D" id="3.40.50.410">
    <property type="entry name" value="von Willebrand factor, type A domain"/>
    <property type="match status" value="1"/>
</dbReference>
<gene>
    <name evidence="2" type="ORF">IHQ68_02830</name>
</gene>
<feature type="domain" description="Putative Flp pilus-assembly TadG-like N-terminal" evidence="1">
    <location>
        <begin position="21"/>
        <end position="64"/>
    </location>
</feature>
<evidence type="ECO:0000313" key="3">
    <source>
        <dbReference type="Proteomes" id="UP001181622"/>
    </source>
</evidence>
<reference evidence="2" key="1">
    <citation type="submission" date="2020-10" db="EMBL/GenBank/DDBJ databases">
        <authorList>
            <person name="Abbas A."/>
            <person name="Razzaq R."/>
            <person name="Waqas M."/>
            <person name="Abbas N."/>
            <person name="Nielsen T.K."/>
            <person name="Hansen L.H."/>
            <person name="Hussain S."/>
            <person name="Shahid M."/>
        </authorList>
    </citation>
    <scope>NUCLEOTIDE SEQUENCE</scope>
    <source>
        <strain evidence="2">S14</strain>
    </source>
</reference>
<organism evidence="2 3">
    <name type="scientific">Chelatococcus sambhunathii</name>
    <dbReference type="NCBI Taxonomy" id="363953"/>
    <lineage>
        <taxon>Bacteria</taxon>
        <taxon>Pseudomonadati</taxon>
        <taxon>Pseudomonadota</taxon>
        <taxon>Alphaproteobacteria</taxon>
        <taxon>Hyphomicrobiales</taxon>
        <taxon>Chelatococcaceae</taxon>
        <taxon>Chelatococcus</taxon>
    </lineage>
</organism>
<evidence type="ECO:0000313" key="2">
    <source>
        <dbReference type="EMBL" id="MDR4305557.1"/>
    </source>
</evidence>
<accession>A0ABU1DBS6</accession>
<proteinExistence type="predicted"/>
<dbReference type="Proteomes" id="UP001181622">
    <property type="component" value="Unassembled WGS sequence"/>
</dbReference>
<dbReference type="RefSeq" id="WP_309388665.1">
    <property type="nucleotide sequence ID" value="NZ_JADBEO010000004.1"/>
</dbReference>
<name>A0ABU1DBS6_9HYPH</name>
<evidence type="ECO:0000259" key="1">
    <source>
        <dbReference type="Pfam" id="PF13400"/>
    </source>
</evidence>
<protein>
    <recommendedName>
        <fullName evidence="1">Putative Flp pilus-assembly TadG-like N-terminal domain-containing protein</fullName>
    </recommendedName>
</protein>
<dbReference type="Pfam" id="PF13400">
    <property type="entry name" value="Tad"/>
    <property type="match status" value="1"/>
</dbReference>